<accession>A0A2A5ILU3</accession>
<dbReference type="Pfam" id="PF00476">
    <property type="entry name" value="DNA_pol_A"/>
    <property type="match status" value="2"/>
</dbReference>
<dbReference type="GO" id="GO:0006261">
    <property type="term" value="P:DNA-templated DNA replication"/>
    <property type="evidence" value="ECO:0007669"/>
    <property type="project" value="InterPro"/>
</dbReference>
<organism evidence="6 7">
    <name type="scientific">Bacillus pumilus</name>
    <name type="common">Bacillus mesentericus</name>
    <dbReference type="NCBI Taxonomy" id="1408"/>
    <lineage>
        <taxon>Bacteria</taxon>
        <taxon>Bacillati</taxon>
        <taxon>Bacillota</taxon>
        <taxon>Bacilli</taxon>
        <taxon>Bacillales</taxon>
        <taxon>Bacillaceae</taxon>
        <taxon>Bacillus</taxon>
    </lineage>
</organism>
<dbReference type="EC" id="2.7.7.7" evidence="2"/>
<dbReference type="Gene3D" id="1.10.150.20">
    <property type="entry name" value="5' to 3' exonuclease, C-terminal subdomain"/>
    <property type="match status" value="1"/>
</dbReference>
<comment type="caution">
    <text evidence="6">The sequence shown here is derived from an EMBL/GenBank/DDBJ whole genome shotgun (WGS) entry which is preliminary data.</text>
</comment>
<comment type="similarity">
    <text evidence="1">Belongs to the DNA polymerase type-A family.</text>
</comment>
<keyword evidence="3" id="KW-0235">DNA replication</keyword>
<dbReference type="InterPro" id="IPR002298">
    <property type="entry name" value="DNA_polymerase_A"/>
</dbReference>
<evidence type="ECO:0000259" key="5">
    <source>
        <dbReference type="SMART" id="SM00482"/>
    </source>
</evidence>
<dbReference type="SUPFAM" id="SSF56672">
    <property type="entry name" value="DNA/RNA polymerases"/>
    <property type="match status" value="1"/>
</dbReference>
<name>A0A2A5ILU3_BACPU</name>
<dbReference type="Gene3D" id="1.20.1060.10">
    <property type="entry name" value="Taq DNA Polymerase, Chain T, domain 4"/>
    <property type="match status" value="1"/>
</dbReference>
<reference evidence="6 7" key="1">
    <citation type="submission" date="2017-06" db="EMBL/GenBank/DDBJ databases">
        <title>Draft Genome Sequence of Bacillus sp Strain 36R Isolated from saline sediment at Atanasia, Sonora, Mexico.</title>
        <authorList>
            <person name="Sanchez Diaz R."/>
            <person name="Quiroz Macias M.E."/>
            <person name="Ibarra Gamez J.C."/>
            <person name="Enciso Ibarra J."/>
            <person name="Gomez Gil B."/>
            <person name="Galaviz Silva L."/>
        </authorList>
    </citation>
    <scope>NUCLEOTIDE SEQUENCE [LARGE SCALE GENOMIC DNA]</scope>
    <source>
        <strain evidence="6 7">36R_ATNSAL</strain>
    </source>
</reference>
<dbReference type="Gene3D" id="3.30.420.10">
    <property type="entry name" value="Ribonuclease H-like superfamily/Ribonuclease H"/>
    <property type="match status" value="1"/>
</dbReference>
<dbReference type="Proteomes" id="UP000228754">
    <property type="component" value="Unassembled WGS sequence"/>
</dbReference>
<dbReference type="OrthoDB" id="2969200at2"/>
<evidence type="ECO:0000256" key="1">
    <source>
        <dbReference type="ARBA" id="ARBA00007705"/>
    </source>
</evidence>
<proteinExistence type="inferred from homology"/>
<evidence type="ECO:0000256" key="2">
    <source>
        <dbReference type="ARBA" id="ARBA00012417"/>
    </source>
</evidence>
<evidence type="ECO:0000256" key="4">
    <source>
        <dbReference type="ARBA" id="ARBA00049244"/>
    </source>
</evidence>
<dbReference type="InterPro" id="IPR012337">
    <property type="entry name" value="RNaseH-like_sf"/>
</dbReference>
<protein>
    <recommendedName>
        <fullName evidence="2">DNA-directed DNA polymerase</fullName>
        <ecNumber evidence="2">2.7.7.7</ecNumber>
    </recommendedName>
</protein>
<dbReference type="GO" id="GO:0006302">
    <property type="term" value="P:double-strand break repair"/>
    <property type="evidence" value="ECO:0007669"/>
    <property type="project" value="TreeGrafter"/>
</dbReference>
<evidence type="ECO:0000313" key="7">
    <source>
        <dbReference type="Proteomes" id="UP000228754"/>
    </source>
</evidence>
<gene>
    <name evidence="6" type="ORF">CEY02_19095</name>
</gene>
<dbReference type="InterPro" id="IPR043502">
    <property type="entry name" value="DNA/RNA_pol_sf"/>
</dbReference>
<dbReference type="AlphaFoldDB" id="A0A2A5ILU3"/>
<comment type="catalytic activity">
    <reaction evidence="4">
        <text>DNA(n) + a 2'-deoxyribonucleoside 5'-triphosphate = DNA(n+1) + diphosphate</text>
        <dbReference type="Rhea" id="RHEA:22508"/>
        <dbReference type="Rhea" id="RHEA-COMP:17339"/>
        <dbReference type="Rhea" id="RHEA-COMP:17340"/>
        <dbReference type="ChEBI" id="CHEBI:33019"/>
        <dbReference type="ChEBI" id="CHEBI:61560"/>
        <dbReference type="ChEBI" id="CHEBI:173112"/>
        <dbReference type="EC" id="2.7.7.7"/>
    </reaction>
</comment>
<dbReference type="SUPFAM" id="SSF53098">
    <property type="entry name" value="Ribonuclease H-like"/>
    <property type="match status" value="1"/>
</dbReference>
<dbReference type="SMART" id="SM00482">
    <property type="entry name" value="POLAc"/>
    <property type="match status" value="1"/>
</dbReference>
<evidence type="ECO:0000256" key="3">
    <source>
        <dbReference type="ARBA" id="ARBA00022705"/>
    </source>
</evidence>
<feature type="domain" description="DNA-directed DNA polymerase family A palm" evidence="5">
    <location>
        <begin position="452"/>
        <end position="722"/>
    </location>
</feature>
<dbReference type="PANTHER" id="PTHR10133">
    <property type="entry name" value="DNA POLYMERASE I"/>
    <property type="match status" value="1"/>
</dbReference>
<dbReference type="InterPro" id="IPR001098">
    <property type="entry name" value="DNA-dir_DNA_pol_A_palm_dom"/>
</dbReference>
<dbReference type="PANTHER" id="PTHR10133:SF27">
    <property type="entry name" value="DNA POLYMERASE NU"/>
    <property type="match status" value="1"/>
</dbReference>
<dbReference type="GO" id="GO:0003677">
    <property type="term" value="F:DNA binding"/>
    <property type="evidence" value="ECO:0007669"/>
    <property type="project" value="InterPro"/>
</dbReference>
<dbReference type="InterPro" id="IPR036397">
    <property type="entry name" value="RNaseH_sf"/>
</dbReference>
<dbReference type="EMBL" id="NKHG01000119">
    <property type="protein sequence ID" value="PCK18308.1"/>
    <property type="molecule type" value="Genomic_DNA"/>
</dbReference>
<evidence type="ECO:0000313" key="6">
    <source>
        <dbReference type="EMBL" id="PCK18308.1"/>
    </source>
</evidence>
<sequence length="764" mass="89712">MIINPKLETEVTKKYEKHWIEDFEEIKNLFDEDQPRLCVIDSETTGLHIINDKPFMWVFAYKLPKEKRKEGLEGRSFAFNSNKEILYQVLQLTKKCTMTVGHNVKYDLHMLINGGVEEEEVFNLANVTDTMGLCRLTFDAVSARDGGDMLGLKKVTEKYIDPRAAEFEKEVKKELRRINDQKRNLLKELLKPYKDIGWGIGKIKDAYKVKKRNDMDQFTTERKQRWITIPGEIEKLYRNWLKENPFANYSEVDRDIMMEYVHSDGIYTLEIVEMTYPTVLKRKQKAILEHENKLIMELLRMERVGMKVDMPYLYECFKKCEDEIQSHYEELWSIVGENFTASQASVIQDYFEKKLGERPPTTDKAFLKKHKDDRLSQLITRLRRLEKWQSTYISRIIEVAQYDEHFYTQYGQFNTVSGRLGSDAQQFPKERILTEEGEKYEKEHGEGKAPSSFEIFSPRRAFIVEGGDYDQIAYFDLSQIELRAQANYTVLLNRPDLNLCRAYMPFKCSHYLTGEEYSFTRKEDRIRWSEKKEDGSSVWLLEDGESWTPTDVHSETSHNTLMALAFECVEKYKQYTHNSDSPVDEKSFKKFWRYIGKMFNFMRNYGGGAAKASEALEVSMEIANALVSGWSNTFPEVSHYQKQVAKKVQKDKHATNMYGRVYYLSNTEKAYKVGNYLVQGSCADMLKAYVIKIGQFLRENNCKSLPLANIHDELQFLIFKGEEWVFPHIKRIMEDVDWMQVPVVVDLEITKSTWADKKEVECIA</sequence>
<dbReference type="GO" id="GO:0003887">
    <property type="term" value="F:DNA-directed DNA polymerase activity"/>
    <property type="evidence" value="ECO:0007669"/>
    <property type="project" value="UniProtKB-EC"/>
</dbReference>